<evidence type="ECO:0000259" key="3">
    <source>
        <dbReference type="Pfam" id="PF13305"/>
    </source>
</evidence>
<dbReference type="SUPFAM" id="SSF46689">
    <property type="entry name" value="Homeodomain-like"/>
    <property type="match status" value="1"/>
</dbReference>
<dbReference type="AlphaFoldDB" id="A0A6J6EA11"/>
<dbReference type="Gene3D" id="1.10.357.10">
    <property type="entry name" value="Tetracycline Repressor, domain 2"/>
    <property type="match status" value="1"/>
</dbReference>
<evidence type="ECO:0000256" key="2">
    <source>
        <dbReference type="ARBA" id="ARBA00023163"/>
    </source>
</evidence>
<proteinExistence type="predicted"/>
<gene>
    <name evidence="4" type="ORF">UFOPK1726_00230</name>
</gene>
<reference evidence="4" key="1">
    <citation type="submission" date="2020-05" db="EMBL/GenBank/DDBJ databases">
        <authorList>
            <person name="Chiriac C."/>
            <person name="Salcher M."/>
            <person name="Ghai R."/>
            <person name="Kavagutti S V."/>
        </authorList>
    </citation>
    <scope>NUCLEOTIDE SEQUENCE</scope>
</reference>
<feature type="domain" description="HTH-type transcriptional regulator MT1864/Rv1816-like C-terminal" evidence="3">
    <location>
        <begin position="89"/>
        <end position="181"/>
    </location>
</feature>
<dbReference type="InterPro" id="IPR009057">
    <property type="entry name" value="Homeodomain-like_sf"/>
</dbReference>
<name>A0A6J6EA11_9ZZZZ</name>
<dbReference type="InterPro" id="IPR036271">
    <property type="entry name" value="Tet_transcr_reg_TetR-rel_C_sf"/>
</dbReference>
<dbReference type="SUPFAM" id="SSF48498">
    <property type="entry name" value="Tetracyclin repressor-like, C-terminal domain"/>
    <property type="match status" value="1"/>
</dbReference>
<keyword evidence="2" id="KW-0804">Transcription</keyword>
<dbReference type="InterPro" id="IPR025996">
    <property type="entry name" value="MT1864/Rv1816-like_C"/>
</dbReference>
<keyword evidence="1" id="KW-0805">Transcription regulation</keyword>
<dbReference type="EMBL" id="CAEZTT010000014">
    <property type="protein sequence ID" value="CAB4570208.1"/>
    <property type="molecule type" value="Genomic_DNA"/>
</dbReference>
<dbReference type="Pfam" id="PF13305">
    <property type="entry name" value="TetR_C_33"/>
    <property type="match status" value="1"/>
</dbReference>
<organism evidence="4">
    <name type="scientific">freshwater metagenome</name>
    <dbReference type="NCBI Taxonomy" id="449393"/>
    <lineage>
        <taxon>unclassified sequences</taxon>
        <taxon>metagenomes</taxon>
        <taxon>ecological metagenomes</taxon>
    </lineage>
</organism>
<protein>
    <submittedName>
        <fullName evidence="4">Unannotated protein</fullName>
    </submittedName>
</protein>
<accession>A0A6J6EA11</accession>
<evidence type="ECO:0000256" key="1">
    <source>
        <dbReference type="ARBA" id="ARBA00023015"/>
    </source>
</evidence>
<sequence>MKKKTKYHHGNLADALLRAGVKEARVNGPKNLGVTHLANQVHVSPMAVYRHFPNGESLKAGISQQAREELARYMLKALGQETDVKKRFLTIGRSYIEFGLSEPGLFSVAFLDCDSLPNDEDDPSSRSIFHDAILDLSNEGLIEHSDIEQVAAFAWSLVHGYVTLTSAESLSPAMPKPEAVNELLERGWLAITKFRK</sequence>
<evidence type="ECO:0000313" key="4">
    <source>
        <dbReference type="EMBL" id="CAB4570208.1"/>
    </source>
</evidence>